<accession>A0A8J5RQT0</accession>
<protein>
    <submittedName>
        <fullName evidence="1">Uncharacterized protein</fullName>
    </submittedName>
</protein>
<keyword evidence="2" id="KW-1185">Reference proteome</keyword>
<proteinExistence type="predicted"/>
<reference evidence="1" key="1">
    <citation type="journal article" date="2021" name="bioRxiv">
        <title>Whole Genome Assembly and Annotation of Northern Wild Rice, Zizania palustris L., Supports a Whole Genome Duplication in the Zizania Genus.</title>
        <authorList>
            <person name="Haas M."/>
            <person name="Kono T."/>
            <person name="Macchietto M."/>
            <person name="Millas R."/>
            <person name="McGilp L."/>
            <person name="Shao M."/>
            <person name="Duquette J."/>
            <person name="Hirsch C.N."/>
            <person name="Kimball J."/>
        </authorList>
    </citation>
    <scope>NUCLEOTIDE SEQUENCE</scope>
    <source>
        <tissue evidence="1">Fresh leaf tissue</tissue>
    </source>
</reference>
<evidence type="ECO:0000313" key="2">
    <source>
        <dbReference type="Proteomes" id="UP000729402"/>
    </source>
</evidence>
<reference evidence="1" key="2">
    <citation type="submission" date="2021-02" db="EMBL/GenBank/DDBJ databases">
        <authorList>
            <person name="Kimball J.A."/>
            <person name="Haas M.W."/>
            <person name="Macchietto M."/>
            <person name="Kono T."/>
            <person name="Duquette J."/>
            <person name="Shao M."/>
        </authorList>
    </citation>
    <scope>NUCLEOTIDE SEQUENCE</scope>
    <source>
        <tissue evidence="1">Fresh leaf tissue</tissue>
    </source>
</reference>
<dbReference type="EMBL" id="JAAALK010000289">
    <property type="protein sequence ID" value="KAG8048640.1"/>
    <property type="molecule type" value="Genomic_DNA"/>
</dbReference>
<name>A0A8J5RQT0_ZIZPA</name>
<comment type="caution">
    <text evidence="1">The sequence shown here is derived from an EMBL/GenBank/DDBJ whole genome shotgun (WGS) entry which is preliminary data.</text>
</comment>
<dbReference type="AlphaFoldDB" id="A0A8J5RQT0"/>
<organism evidence="1 2">
    <name type="scientific">Zizania palustris</name>
    <name type="common">Northern wild rice</name>
    <dbReference type="NCBI Taxonomy" id="103762"/>
    <lineage>
        <taxon>Eukaryota</taxon>
        <taxon>Viridiplantae</taxon>
        <taxon>Streptophyta</taxon>
        <taxon>Embryophyta</taxon>
        <taxon>Tracheophyta</taxon>
        <taxon>Spermatophyta</taxon>
        <taxon>Magnoliopsida</taxon>
        <taxon>Liliopsida</taxon>
        <taxon>Poales</taxon>
        <taxon>Poaceae</taxon>
        <taxon>BOP clade</taxon>
        <taxon>Oryzoideae</taxon>
        <taxon>Oryzeae</taxon>
        <taxon>Zizaniinae</taxon>
        <taxon>Zizania</taxon>
    </lineage>
</organism>
<sequence length="74" mass="7994">MRKDSLYAPREKSCTAAKLLPLALQRYGCYAPAEGLRVRSPVPGPCAHRMRALQSWPPAFAAGTRQHAGSTGDV</sequence>
<evidence type="ECO:0000313" key="1">
    <source>
        <dbReference type="EMBL" id="KAG8048640.1"/>
    </source>
</evidence>
<dbReference type="Proteomes" id="UP000729402">
    <property type="component" value="Unassembled WGS sequence"/>
</dbReference>
<gene>
    <name evidence="1" type="ORF">GUJ93_ZPchr0009g193</name>
</gene>